<comment type="caution">
    <text evidence="1">The sequence shown here is derived from an EMBL/GenBank/DDBJ whole genome shotgun (WGS) entry which is preliminary data.</text>
</comment>
<sequence length="92" mass="10113">MNVMAKGDACHGCSSRPRRLHRCGELCKWAQNVHGLAADSTRGEFADEQWPHRLRGHAHYLRVGVAWSREGAKLGVVVVLGHPSRSAACQLT</sequence>
<organism evidence="1 2">
    <name type="scientific">Tilletiaria anomala (strain ATCC 24038 / CBS 436.72 / UBC 951)</name>
    <dbReference type="NCBI Taxonomy" id="1037660"/>
    <lineage>
        <taxon>Eukaryota</taxon>
        <taxon>Fungi</taxon>
        <taxon>Dikarya</taxon>
        <taxon>Basidiomycota</taxon>
        <taxon>Ustilaginomycotina</taxon>
        <taxon>Exobasidiomycetes</taxon>
        <taxon>Georgefischeriales</taxon>
        <taxon>Tilletiariaceae</taxon>
        <taxon>Tilletiaria</taxon>
    </lineage>
</organism>
<dbReference type="HOGENOM" id="CLU_2414850_0_0_1"/>
<reference evidence="1 2" key="1">
    <citation type="submission" date="2014-05" db="EMBL/GenBank/DDBJ databases">
        <title>Draft genome sequence of a rare smut relative, Tilletiaria anomala UBC 951.</title>
        <authorList>
            <consortium name="DOE Joint Genome Institute"/>
            <person name="Toome M."/>
            <person name="Kuo A."/>
            <person name="Henrissat B."/>
            <person name="Lipzen A."/>
            <person name="Tritt A."/>
            <person name="Yoshinaga Y."/>
            <person name="Zane M."/>
            <person name="Barry K."/>
            <person name="Grigoriev I.V."/>
            <person name="Spatafora J.W."/>
            <person name="Aimea M.C."/>
        </authorList>
    </citation>
    <scope>NUCLEOTIDE SEQUENCE [LARGE SCALE GENOMIC DNA]</scope>
    <source>
        <strain evidence="1 2">UBC 951</strain>
    </source>
</reference>
<protein>
    <submittedName>
        <fullName evidence="1">Uncharacterized protein</fullName>
    </submittedName>
</protein>
<dbReference type="InParanoid" id="A0A066WH39"/>
<dbReference type="GeneID" id="25261349"/>
<keyword evidence="2" id="KW-1185">Reference proteome</keyword>
<name>A0A066WH39_TILAU</name>
<dbReference type="RefSeq" id="XP_013245985.1">
    <property type="nucleotide sequence ID" value="XM_013390531.1"/>
</dbReference>
<proteinExistence type="predicted"/>
<gene>
    <name evidence="1" type="ORF">K437DRAFT_117396</name>
</gene>
<evidence type="ECO:0000313" key="1">
    <source>
        <dbReference type="EMBL" id="KDN53146.1"/>
    </source>
</evidence>
<evidence type="ECO:0000313" key="2">
    <source>
        <dbReference type="Proteomes" id="UP000027361"/>
    </source>
</evidence>
<dbReference type="EMBL" id="JMSN01000004">
    <property type="protein sequence ID" value="KDN53146.1"/>
    <property type="molecule type" value="Genomic_DNA"/>
</dbReference>
<dbReference type="Proteomes" id="UP000027361">
    <property type="component" value="Unassembled WGS sequence"/>
</dbReference>
<dbReference type="AlphaFoldDB" id="A0A066WH39"/>
<accession>A0A066WH39</accession>